<comment type="caution">
    <text evidence="1">The sequence shown here is derived from an EMBL/GenBank/DDBJ whole genome shotgun (WGS) entry which is preliminary data.</text>
</comment>
<accession>A0A542DAE5</accession>
<gene>
    <name evidence="1" type="ORF">FB475_7032</name>
</gene>
<name>A0A542DAE5_9ACTN</name>
<proteinExistence type="predicted"/>
<evidence type="ECO:0000313" key="1">
    <source>
        <dbReference type="EMBL" id="TQJ00040.1"/>
    </source>
</evidence>
<protein>
    <submittedName>
        <fullName evidence="1">Uncharacterized protein</fullName>
    </submittedName>
</protein>
<dbReference type="EMBL" id="VFMM01000004">
    <property type="protein sequence ID" value="TQJ00040.1"/>
    <property type="molecule type" value="Genomic_DNA"/>
</dbReference>
<dbReference type="AlphaFoldDB" id="A0A542DAE5"/>
<dbReference type="Proteomes" id="UP000316298">
    <property type="component" value="Unassembled WGS sequence"/>
</dbReference>
<keyword evidence="2" id="KW-1185">Reference proteome</keyword>
<organism evidence="1 2">
    <name type="scientific">Kribbella jejuensis</name>
    <dbReference type="NCBI Taxonomy" id="236068"/>
    <lineage>
        <taxon>Bacteria</taxon>
        <taxon>Bacillati</taxon>
        <taxon>Actinomycetota</taxon>
        <taxon>Actinomycetes</taxon>
        <taxon>Propionibacteriales</taxon>
        <taxon>Kribbellaceae</taxon>
        <taxon>Kribbella</taxon>
    </lineage>
</organism>
<reference evidence="1 2" key="1">
    <citation type="submission" date="2019-06" db="EMBL/GenBank/DDBJ databases">
        <title>Sequencing the genomes of 1000 actinobacteria strains.</title>
        <authorList>
            <person name="Klenk H.-P."/>
        </authorList>
    </citation>
    <scope>NUCLEOTIDE SEQUENCE [LARGE SCALE GENOMIC DNA]</scope>
    <source>
        <strain evidence="1 2">DSM 17305</strain>
    </source>
</reference>
<sequence>MIQSRSREVGVVNAKKDRYPRITRGWSNAPADVTAEDWVSQPDAAERLGVMVLTIGWLMACGHLDPANGPQGRGITRSSLDRELAWREHATWRSRVARWTKNIVRWI</sequence>
<evidence type="ECO:0000313" key="2">
    <source>
        <dbReference type="Proteomes" id="UP000316298"/>
    </source>
</evidence>